<accession>A0A328BL51</accession>
<evidence type="ECO:0000313" key="1">
    <source>
        <dbReference type="EMBL" id="RAK68080.1"/>
    </source>
</evidence>
<dbReference type="Proteomes" id="UP000248553">
    <property type="component" value="Unassembled WGS sequence"/>
</dbReference>
<dbReference type="EMBL" id="QHKM01000002">
    <property type="protein sequence ID" value="RAK68080.1"/>
    <property type="molecule type" value="Genomic_DNA"/>
</dbReference>
<evidence type="ECO:0000313" key="2">
    <source>
        <dbReference type="Proteomes" id="UP000248553"/>
    </source>
</evidence>
<proteinExistence type="predicted"/>
<keyword evidence="2" id="KW-1185">Reference proteome</keyword>
<gene>
    <name evidence="1" type="ORF">DLM85_08555</name>
</gene>
<sequence>MPWIQTGVIMYGLCIYIQDVRNLFRCVLRIGLRLIFHARLNAGLDSGLDLGHDEVDGDGNGESVCHGNNR</sequence>
<reference evidence="2" key="1">
    <citation type="submission" date="2018-05" db="EMBL/GenBank/DDBJ databases">
        <authorList>
            <person name="Nie L."/>
        </authorList>
    </citation>
    <scope>NUCLEOTIDE SEQUENCE [LARGE SCALE GENOMIC DNA]</scope>
    <source>
        <strain evidence="2">NL</strain>
    </source>
</reference>
<name>A0A328BL51_9BACT</name>
<dbReference type="AlphaFoldDB" id="A0A328BL51"/>
<organism evidence="1 2">
    <name type="scientific">Hymenobacter edaphi</name>
    <dbReference type="NCBI Taxonomy" id="2211146"/>
    <lineage>
        <taxon>Bacteria</taxon>
        <taxon>Pseudomonadati</taxon>
        <taxon>Bacteroidota</taxon>
        <taxon>Cytophagia</taxon>
        <taxon>Cytophagales</taxon>
        <taxon>Hymenobacteraceae</taxon>
        <taxon>Hymenobacter</taxon>
    </lineage>
</organism>
<protein>
    <submittedName>
        <fullName evidence="1">Uncharacterized protein</fullName>
    </submittedName>
</protein>
<comment type="caution">
    <text evidence="1">The sequence shown here is derived from an EMBL/GenBank/DDBJ whole genome shotgun (WGS) entry which is preliminary data.</text>
</comment>